<gene>
    <name evidence="3" type="ORF">Poli38472_001231</name>
</gene>
<dbReference type="Gene3D" id="1.20.5.190">
    <property type="match status" value="1"/>
</dbReference>
<evidence type="ECO:0000256" key="2">
    <source>
        <dbReference type="SAM" id="MobiDB-lite"/>
    </source>
</evidence>
<protein>
    <submittedName>
        <fullName evidence="3">Uncharacterized protein</fullName>
    </submittedName>
</protein>
<name>A0A8K1FM83_PYTOL</name>
<keyword evidence="1" id="KW-0175">Coiled coil</keyword>
<feature type="coiled-coil region" evidence="1">
    <location>
        <begin position="125"/>
        <end position="159"/>
    </location>
</feature>
<comment type="caution">
    <text evidence="3">The sequence shown here is derived from an EMBL/GenBank/DDBJ whole genome shotgun (WGS) entry which is preliminary data.</text>
</comment>
<dbReference type="OrthoDB" id="190375at2759"/>
<dbReference type="AlphaFoldDB" id="A0A8K1FM83"/>
<proteinExistence type="predicted"/>
<sequence length="342" mass="39534">MALFHQCWQQRRSTLDRLQWLLEDAQTNQARERTAAIHIQRLFRGQRVRATITTQRNAEIVLARVYRGHLARRRCRRLREQEQLWQQHAVFHYYAIIIQKVLRGVHSRRTKLDFRVRKAYIREIAAKGDAMRQQLEENLRRQQQEERQANDEAARHELAQVSQNLHHLVSTRAIAGVYNSPMLASTATAFGIPVETHIRENTKTLISTQLTTATAPTKLIPYPPSNKASLQAAAPYDAPLRAVRTQKKYHKLRRISAQDFQAVHNSNQDTLKKLAAPGINAGVEYLDDWKNPYKKRGIPRAKEDLLPQLTTLGKPPKEKEKPFYLTSGGNKSKVYANDRFDV</sequence>
<feature type="region of interest" description="Disordered" evidence="2">
    <location>
        <begin position="310"/>
        <end position="330"/>
    </location>
</feature>
<organism evidence="3 4">
    <name type="scientific">Pythium oligandrum</name>
    <name type="common">Mycoparasitic fungus</name>
    <dbReference type="NCBI Taxonomy" id="41045"/>
    <lineage>
        <taxon>Eukaryota</taxon>
        <taxon>Sar</taxon>
        <taxon>Stramenopiles</taxon>
        <taxon>Oomycota</taxon>
        <taxon>Peronosporomycetes</taxon>
        <taxon>Pythiales</taxon>
        <taxon>Pythiaceae</taxon>
        <taxon>Pythium</taxon>
    </lineage>
</organism>
<dbReference type="PROSITE" id="PS50096">
    <property type="entry name" value="IQ"/>
    <property type="match status" value="2"/>
</dbReference>
<evidence type="ECO:0000313" key="4">
    <source>
        <dbReference type="Proteomes" id="UP000794436"/>
    </source>
</evidence>
<dbReference type="Proteomes" id="UP000794436">
    <property type="component" value="Unassembled WGS sequence"/>
</dbReference>
<reference evidence="3" key="1">
    <citation type="submission" date="2019-03" db="EMBL/GenBank/DDBJ databases">
        <title>Long read genome sequence of the mycoparasitic Pythium oligandrum ATCC 38472 isolated from sugarbeet rhizosphere.</title>
        <authorList>
            <person name="Gaulin E."/>
        </authorList>
    </citation>
    <scope>NUCLEOTIDE SEQUENCE</scope>
    <source>
        <strain evidence="3">ATCC 38472_TT</strain>
    </source>
</reference>
<evidence type="ECO:0000256" key="1">
    <source>
        <dbReference type="SAM" id="Coils"/>
    </source>
</evidence>
<keyword evidence="4" id="KW-1185">Reference proteome</keyword>
<evidence type="ECO:0000313" key="3">
    <source>
        <dbReference type="EMBL" id="TMW69075.1"/>
    </source>
</evidence>
<accession>A0A8K1FM83</accession>
<dbReference type="EMBL" id="SPLM01000001">
    <property type="protein sequence ID" value="TMW69075.1"/>
    <property type="molecule type" value="Genomic_DNA"/>
</dbReference>